<dbReference type="AlphaFoldDB" id="A0A1V0GPX1"/>
<dbReference type="Proteomes" id="UP000191257">
    <property type="component" value="Chromosome"/>
</dbReference>
<reference evidence="2" key="3">
    <citation type="submission" date="2017-12" db="EMBL/GenBank/DDBJ databases">
        <title>FDA dAtabase for Regulatory Grade micrObial Sequences (FDA-ARGOS): Supporting development and validation of Infectious Disease Dx tests.</title>
        <authorList>
            <person name="Campos J."/>
            <person name="Goldberg B."/>
            <person name="Tallon L."/>
            <person name="Sadzewicz L."/>
            <person name="Sengamalay N."/>
            <person name="Ott S."/>
            <person name="Godinez A."/>
            <person name="Nagaraj S."/>
            <person name="Vyas G."/>
            <person name="Aluvathingal J."/>
            <person name="Nadendla S."/>
            <person name="Geyer C."/>
            <person name="Nandy P."/>
            <person name="Hobson J."/>
            <person name="Sichtig H."/>
        </authorList>
    </citation>
    <scope>NUCLEOTIDE SEQUENCE</scope>
    <source>
        <strain evidence="2">FDAARGOS_252</strain>
    </source>
</reference>
<organism evidence="2 5">
    <name type="scientific">Paracoccus yeei</name>
    <dbReference type="NCBI Taxonomy" id="147645"/>
    <lineage>
        <taxon>Bacteria</taxon>
        <taxon>Pseudomonadati</taxon>
        <taxon>Pseudomonadota</taxon>
        <taxon>Alphaproteobacteria</taxon>
        <taxon>Rhodobacterales</taxon>
        <taxon>Paracoccaceae</taxon>
        <taxon>Paracoccus</taxon>
    </lineage>
</organism>
<keyword evidence="1" id="KW-0732">Signal</keyword>
<dbReference type="KEGG" id="pye:A6J80_04555"/>
<dbReference type="eggNOG" id="ENOG503019G">
    <property type="taxonomic scope" value="Bacteria"/>
</dbReference>
<dbReference type="Proteomes" id="UP000324507">
    <property type="component" value="Chromosome"/>
</dbReference>
<dbReference type="OrthoDB" id="7779104at2"/>
<evidence type="ECO:0000313" key="6">
    <source>
        <dbReference type="Proteomes" id="UP000229314"/>
    </source>
</evidence>
<evidence type="ECO:0000313" key="3">
    <source>
        <dbReference type="EMBL" id="ATQ57435.1"/>
    </source>
</evidence>
<dbReference type="EMBL" id="CP020442">
    <property type="protein sequence ID" value="ARC35749.1"/>
    <property type="molecule type" value="Genomic_DNA"/>
</dbReference>
<gene>
    <name evidence="2" type="ORF">A6J80_04555</name>
    <name evidence="4" type="ORF">FOB51_17175</name>
    <name evidence="3" type="ORF">PYTT13_17600</name>
</gene>
<evidence type="ECO:0000313" key="7">
    <source>
        <dbReference type="Proteomes" id="UP000324507"/>
    </source>
</evidence>
<dbReference type="GeneID" id="78899469"/>
<evidence type="ECO:0000313" key="4">
    <source>
        <dbReference type="EMBL" id="QEU09590.1"/>
    </source>
</evidence>
<feature type="signal peptide" evidence="1">
    <location>
        <begin position="1"/>
        <end position="24"/>
    </location>
</feature>
<dbReference type="EMBL" id="CP044081">
    <property type="protein sequence ID" value="QEU09590.1"/>
    <property type="molecule type" value="Genomic_DNA"/>
</dbReference>
<dbReference type="EMBL" id="CP024422">
    <property type="protein sequence ID" value="ATQ57435.1"/>
    <property type="molecule type" value="Genomic_DNA"/>
</dbReference>
<evidence type="ECO:0000313" key="5">
    <source>
        <dbReference type="Proteomes" id="UP000191257"/>
    </source>
</evidence>
<feature type="chain" id="PRO_5014546754" evidence="1">
    <location>
        <begin position="25"/>
        <end position="108"/>
    </location>
</feature>
<keyword evidence="5" id="KW-1185">Reference proteome</keyword>
<evidence type="ECO:0000313" key="2">
    <source>
        <dbReference type="EMBL" id="ARC35749.1"/>
    </source>
</evidence>
<protein>
    <submittedName>
        <fullName evidence="2">Uncharacterized protein</fullName>
    </submittedName>
</protein>
<dbReference type="STRING" id="147645.A6J80_04555"/>
<proteinExistence type="predicted"/>
<evidence type="ECO:0000256" key="1">
    <source>
        <dbReference type="SAM" id="SignalP"/>
    </source>
</evidence>
<sequence>MQTSGFISQIAAALGIALAGMVLAQRAGSDAPEPPPPSGLVQARLEPQVQVGQTVDPNALHQITRPGLYGINRSPEGSRYGVLEGRLIRYDPGTMRVQSVIRPSRILD</sequence>
<reference evidence="3 6" key="2">
    <citation type="submission" date="2017-10" db="EMBL/GenBank/DDBJ databases">
        <title>Complete genome sequence of Paracoccus yeei TT13 isolated from human skin.</title>
        <authorList>
            <person name="Lee K."/>
            <person name="Lim J.Y."/>
            <person name="Hwang I."/>
        </authorList>
    </citation>
    <scope>NUCLEOTIDE SEQUENCE [LARGE SCALE GENOMIC DNA]</scope>
    <source>
        <strain evidence="3 6">TT13</strain>
    </source>
</reference>
<name>A0A1V0GPX1_9RHOB</name>
<accession>A0A1V0GPX1</accession>
<reference evidence="5" key="1">
    <citation type="submission" date="2017-03" db="EMBL/GenBank/DDBJ databases">
        <title>FDA dAtabase for Regulatory Grade micrObial Sequences (FDA-ARGOS): Supporting development and validation of Infectious Disease Dx tests.</title>
        <authorList>
            <person name="Minogue T."/>
            <person name="Wolcott M."/>
            <person name="Wasieloski L."/>
            <person name="Aguilar W."/>
            <person name="Moore D."/>
            <person name="Tallon L."/>
            <person name="Sadzewicz L."/>
            <person name="Sengamalay N."/>
            <person name="Ott S."/>
            <person name="Godinez A."/>
            <person name="Nagaraj S."/>
            <person name="Nadendla S."/>
            <person name="Geyer C."/>
            <person name="Sichtig H."/>
        </authorList>
    </citation>
    <scope>NUCLEOTIDE SEQUENCE [LARGE SCALE GENOMIC DNA]</scope>
    <source>
        <strain evidence="5">FDAARGOS_252</strain>
    </source>
</reference>
<dbReference type="RefSeq" id="WP_028717817.1">
    <property type="nucleotide sequence ID" value="NZ_CAJGAB010000022.1"/>
</dbReference>
<dbReference type="Proteomes" id="UP000229314">
    <property type="component" value="Chromosome"/>
</dbReference>
<reference evidence="4 7" key="4">
    <citation type="submission" date="2019-09" db="EMBL/GenBank/DDBJ databases">
        <title>FDA dAtabase for Regulatory Grade micrObial Sequences (FDA-ARGOS): Supporting development and validation of Infectious Disease Dx tests.</title>
        <authorList>
            <person name="Sciortino C."/>
            <person name="Tallon L."/>
            <person name="Sadzewicz L."/>
            <person name="Vavikolanu K."/>
            <person name="Mehta A."/>
            <person name="Aluvathingal J."/>
            <person name="Nadendla S."/>
            <person name="Nandy P."/>
            <person name="Geyer C."/>
            <person name="Yan Y."/>
            <person name="Sichtig H."/>
        </authorList>
    </citation>
    <scope>NUCLEOTIDE SEQUENCE [LARGE SCALE GENOMIC DNA]</scope>
    <source>
        <strain evidence="4 7">FDAARGOS_643</strain>
    </source>
</reference>